<dbReference type="InterPro" id="IPR032675">
    <property type="entry name" value="LRR_dom_sf"/>
</dbReference>
<sequence length="490" mass="57214">MFDRLPLEVLLHCLSYLSAEEKLECLTLKKSIYNAIQSSGVLYEFIIIERSEKFADMYTFFDKHKELRKLVKKLHIIKTSLDVYSYMALPTMFPNMQDFRFENPYHPIRDYDEKEVNAAFSPWVKTLTSLREFGTPVATFSLLANNSCPQLQYLSLNIMGMDDEEKKFVLYDYLKNCPNLKVLDLKYVNTNLQHMEKIHKYLPNLKALSLTQVGIPEDNFKGIPEPAMTMESLLIDDCTFVDNMAKWLTYISQKYPNLKNLIIGKAEDMMAGNFFDENRYQKFLIKLVTNLKNLEFYCTKCLKLTAGILNAMDKANIQLKKIELGLYGADESFKLLVKSKQINYLTSLTISGTSYENMVFRKKKKFVQDLGKFSKLKHLRINQSKEEVDGPESNRVPLDFILETVKSLESIQMDFLTLEVARKTQEPFKTNLKKLILEECSVEAMALKGQEDWKEESEEYLENLLPKTEIEYRQLDDTPEDEEYVHLFQI</sequence>
<dbReference type="EMBL" id="JAEPRC010000073">
    <property type="protein sequence ID" value="KAG2211024.1"/>
    <property type="molecule type" value="Genomic_DNA"/>
</dbReference>
<gene>
    <name evidence="1" type="ORF">INT46_010931</name>
</gene>
<dbReference type="SUPFAM" id="SSF52047">
    <property type="entry name" value="RNI-like"/>
    <property type="match status" value="1"/>
</dbReference>
<evidence type="ECO:0008006" key="3">
    <source>
        <dbReference type="Google" id="ProtNLM"/>
    </source>
</evidence>
<dbReference type="OrthoDB" id="2242631at2759"/>
<keyword evidence="2" id="KW-1185">Reference proteome</keyword>
<accession>A0A8H7RHD5</accession>
<proteinExistence type="predicted"/>
<evidence type="ECO:0000313" key="2">
    <source>
        <dbReference type="Proteomes" id="UP000650833"/>
    </source>
</evidence>
<dbReference type="Gene3D" id="3.80.10.10">
    <property type="entry name" value="Ribonuclease Inhibitor"/>
    <property type="match status" value="1"/>
</dbReference>
<protein>
    <recommendedName>
        <fullName evidence="3">F-box domain-containing protein</fullName>
    </recommendedName>
</protein>
<dbReference type="AlphaFoldDB" id="A0A8H7RHD5"/>
<organism evidence="1 2">
    <name type="scientific">Mucor plumbeus</name>
    <dbReference type="NCBI Taxonomy" id="97098"/>
    <lineage>
        <taxon>Eukaryota</taxon>
        <taxon>Fungi</taxon>
        <taxon>Fungi incertae sedis</taxon>
        <taxon>Mucoromycota</taxon>
        <taxon>Mucoromycotina</taxon>
        <taxon>Mucoromycetes</taxon>
        <taxon>Mucorales</taxon>
        <taxon>Mucorineae</taxon>
        <taxon>Mucoraceae</taxon>
        <taxon>Mucor</taxon>
    </lineage>
</organism>
<dbReference type="Proteomes" id="UP000650833">
    <property type="component" value="Unassembled WGS sequence"/>
</dbReference>
<name>A0A8H7RHD5_9FUNG</name>
<dbReference type="InterPro" id="IPR036047">
    <property type="entry name" value="F-box-like_dom_sf"/>
</dbReference>
<dbReference type="SUPFAM" id="SSF81383">
    <property type="entry name" value="F-box domain"/>
    <property type="match status" value="1"/>
</dbReference>
<evidence type="ECO:0000313" key="1">
    <source>
        <dbReference type="EMBL" id="KAG2211024.1"/>
    </source>
</evidence>
<reference evidence="1" key="1">
    <citation type="submission" date="2020-12" db="EMBL/GenBank/DDBJ databases">
        <title>Metabolic potential, ecology and presence of endohyphal bacteria is reflected in genomic diversity of Mucoromycotina.</title>
        <authorList>
            <person name="Muszewska A."/>
            <person name="Okrasinska A."/>
            <person name="Steczkiewicz K."/>
            <person name="Drgas O."/>
            <person name="Orlowska M."/>
            <person name="Perlinska-Lenart U."/>
            <person name="Aleksandrzak-Piekarczyk T."/>
            <person name="Szatraj K."/>
            <person name="Zielenkiewicz U."/>
            <person name="Pilsyk S."/>
            <person name="Malc E."/>
            <person name="Mieczkowski P."/>
            <person name="Kruszewska J.S."/>
            <person name="Biernat P."/>
            <person name="Pawlowska J."/>
        </authorList>
    </citation>
    <scope>NUCLEOTIDE SEQUENCE</scope>
    <source>
        <strain evidence="1">CBS 226.32</strain>
    </source>
</reference>
<comment type="caution">
    <text evidence="1">The sequence shown here is derived from an EMBL/GenBank/DDBJ whole genome shotgun (WGS) entry which is preliminary data.</text>
</comment>